<evidence type="ECO:0000256" key="5">
    <source>
        <dbReference type="ARBA" id="ARBA00023163"/>
    </source>
</evidence>
<comment type="subcellular location">
    <subcellularLocation>
        <location evidence="1">Nucleus</location>
    </subcellularLocation>
</comment>
<dbReference type="GO" id="GO:0046695">
    <property type="term" value="C:SLIK (SAGA-like) complex"/>
    <property type="evidence" value="ECO:0007669"/>
    <property type="project" value="InterPro"/>
</dbReference>
<keyword evidence="9" id="KW-1185">Reference proteome</keyword>
<reference evidence="8 9" key="1">
    <citation type="submission" date="2024-01" db="EMBL/GenBank/DDBJ databases">
        <title>The genomes of 5 underutilized Papilionoideae crops provide insights into root nodulation and disease resistanc.</title>
        <authorList>
            <person name="Jiang F."/>
        </authorList>
    </citation>
    <scope>NUCLEOTIDE SEQUENCE [LARGE SCALE GENOMIC DNA]</scope>
    <source>
        <strain evidence="8">LVBAO_FW01</strain>
        <tissue evidence="8">Leaves</tissue>
    </source>
</reference>
<dbReference type="GO" id="GO:0016251">
    <property type="term" value="F:RNA polymerase II general transcription initiation factor activity"/>
    <property type="evidence" value="ECO:0007669"/>
    <property type="project" value="InterPro"/>
</dbReference>
<dbReference type="PANTHER" id="PTHR10221:SF9">
    <property type="entry name" value="TRANSCRIPTION INITIATION FACTOR TFIID SUBUNIT 6"/>
    <property type="match status" value="1"/>
</dbReference>
<dbReference type="CDD" id="cd08050">
    <property type="entry name" value="TAF6C"/>
    <property type="match status" value="1"/>
</dbReference>
<dbReference type="EMBL" id="JAYMYQ010000011">
    <property type="protein sequence ID" value="KAK7305180.1"/>
    <property type="molecule type" value="Genomic_DNA"/>
</dbReference>
<keyword evidence="3" id="KW-0805">Transcription regulation</keyword>
<dbReference type="SUPFAM" id="SSF48371">
    <property type="entry name" value="ARM repeat"/>
    <property type="match status" value="1"/>
</dbReference>
<dbReference type="AlphaFoldDB" id="A0AAN9PML7"/>
<dbReference type="Pfam" id="PF07571">
    <property type="entry name" value="TAF6_C"/>
    <property type="match status" value="1"/>
</dbReference>
<keyword evidence="6" id="KW-0539">Nucleus</keyword>
<dbReference type="PANTHER" id="PTHR10221">
    <property type="entry name" value="TRANSCRIPTION INITIATION FACTOR TFIID SUBUNIT 6"/>
    <property type="match status" value="1"/>
</dbReference>
<dbReference type="InterPro" id="IPR009072">
    <property type="entry name" value="Histone-fold"/>
</dbReference>
<evidence type="ECO:0000256" key="3">
    <source>
        <dbReference type="ARBA" id="ARBA00023015"/>
    </source>
</evidence>
<dbReference type="CDD" id="cd22931">
    <property type="entry name" value="HFD_TAF6"/>
    <property type="match status" value="1"/>
</dbReference>
<dbReference type="Gene3D" id="1.25.40.770">
    <property type="entry name" value="TAF6, C-terminal HEAT repeat domain"/>
    <property type="match status" value="1"/>
</dbReference>
<comment type="similarity">
    <text evidence="2">Belongs to the TAF6 family.</text>
</comment>
<organism evidence="8 9">
    <name type="scientific">Canavalia gladiata</name>
    <name type="common">Sword bean</name>
    <name type="synonym">Dolichos gladiatus</name>
    <dbReference type="NCBI Taxonomy" id="3824"/>
    <lineage>
        <taxon>Eukaryota</taxon>
        <taxon>Viridiplantae</taxon>
        <taxon>Streptophyta</taxon>
        <taxon>Embryophyta</taxon>
        <taxon>Tracheophyta</taxon>
        <taxon>Spermatophyta</taxon>
        <taxon>Magnoliopsida</taxon>
        <taxon>eudicotyledons</taxon>
        <taxon>Gunneridae</taxon>
        <taxon>Pentapetalae</taxon>
        <taxon>rosids</taxon>
        <taxon>fabids</taxon>
        <taxon>Fabales</taxon>
        <taxon>Fabaceae</taxon>
        <taxon>Papilionoideae</taxon>
        <taxon>50 kb inversion clade</taxon>
        <taxon>NPAAA clade</taxon>
        <taxon>indigoferoid/millettioid clade</taxon>
        <taxon>Phaseoleae</taxon>
        <taxon>Canavalia</taxon>
    </lineage>
</organism>
<dbReference type="GO" id="GO:0051123">
    <property type="term" value="P:RNA polymerase II preinitiation complex assembly"/>
    <property type="evidence" value="ECO:0007669"/>
    <property type="project" value="TreeGrafter"/>
</dbReference>
<dbReference type="GO" id="GO:0000124">
    <property type="term" value="C:SAGA complex"/>
    <property type="evidence" value="ECO:0007669"/>
    <property type="project" value="InterPro"/>
</dbReference>
<dbReference type="InterPro" id="IPR046344">
    <property type="entry name" value="TAF6_C_sf"/>
</dbReference>
<dbReference type="GO" id="GO:0005669">
    <property type="term" value="C:transcription factor TFIID complex"/>
    <property type="evidence" value="ECO:0007669"/>
    <property type="project" value="InterPro"/>
</dbReference>
<sequence length="560" mass="62048">MSSVPKETIEVIAQSIGITNLSSDVALALAPDLEYRIREIMQESIKCMRHSKRTFLTADDVDSALALRNLEPIYGFTSDDPLRFKRAPGHKDLFYIDDKDVDVKDLIEAPLPKAPLDTSITSHWLAIEGVQPAIPENTPVEAPSEIRKTEFKEDGLPADAKFPVKHVITRELQLYYEKITGLTLNKPGSIPFRRALVSLATDSGIHPLIPYFACFVADEVARNLNNLVVLFAVMRLVRSLLQNSHIHIELYLHQLMPPIITCTVAKKIGNRLSDNHWELRNFSANLVASICQRFGHIYHNLQPRVTKTFLHTFLDPAKALPQHYGAIKGIAALGSRLVRLLILPNLEPYLHLLEPEMQLEKHKNEIKRHEAWQVYGALQATVGQCMHEKVKMFSNVLSAPTRVTSRGNGKASIAIPGKRKASMDNLMQQQQPPLKKLATDGPGGMVPMNSMSVDMQGSTGGFSTMMGVPTVGISSIGRQLSNDNASGREVGDQQRKVSSTLSQAWKEDMDAGHLVSSLFELFGESVLPFVPKPEAFEVTVGVLAFLLPSVSNPNDSEYEA</sequence>
<name>A0AAN9PML7_CANGL</name>
<proteinExistence type="inferred from homology"/>
<dbReference type="Gene3D" id="1.10.20.10">
    <property type="entry name" value="Histone, subunit A"/>
    <property type="match status" value="1"/>
</dbReference>
<evidence type="ECO:0000313" key="8">
    <source>
        <dbReference type="EMBL" id="KAK7305180.1"/>
    </source>
</evidence>
<evidence type="ECO:0000259" key="7">
    <source>
        <dbReference type="SMART" id="SM00803"/>
    </source>
</evidence>
<dbReference type="InterPro" id="IPR016024">
    <property type="entry name" value="ARM-type_fold"/>
</dbReference>
<dbReference type="GO" id="GO:0046982">
    <property type="term" value="F:protein heterodimerization activity"/>
    <property type="evidence" value="ECO:0007669"/>
    <property type="project" value="InterPro"/>
</dbReference>
<protein>
    <recommendedName>
        <fullName evidence="7">TATA box binding protein associated factor (TAF) histone-like fold domain-containing protein</fullName>
    </recommendedName>
</protein>
<dbReference type="FunFam" id="1.10.20.10:FF:000046">
    <property type="entry name" value="transcription initiation factor TFIID subunit 6"/>
    <property type="match status" value="1"/>
</dbReference>
<comment type="caution">
    <text evidence="8">The sequence shown here is derived from an EMBL/GenBank/DDBJ whole genome shotgun (WGS) entry which is preliminary data.</text>
</comment>
<feature type="domain" description="TATA box binding protein associated factor (TAF) histone-like fold" evidence="7">
    <location>
        <begin position="2"/>
        <end position="68"/>
    </location>
</feature>
<evidence type="ECO:0000256" key="2">
    <source>
        <dbReference type="ARBA" id="ARBA00007688"/>
    </source>
</evidence>
<dbReference type="FunFam" id="1.25.40.770:FF:000004">
    <property type="entry name" value="transcription initiation factor TFIID subunit 6"/>
    <property type="match status" value="1"/>
</dbReference>
<evidence type="ECO:0000256" key="1">
    <source>
        <dbReference type="ARBA" id="ARBA00004123"/>
    </source>
</evidence>
<dbReference type="Pfam" id="PF02969">
    <property type="entry name" value="TAF"/>
    <property type="match status" value="1"/>
</dbReference>
<evidence type="ECO:0000256" key="6">
    <source>
        <dbReference type="ARBA" id="ARBA00023242"/>
    </source>
</evidence>
<dbReference type="GO" id="GO:0003713">
    <property type="term" value="F:transcription coactivator activity"/>
    <property type="evidence" value="ECO:0007669"/>
    <property type="project" value="TreeGrafter"/>
</dbReference>
<dbReference type="SUPFAM" id="SSF47113">
    <property type="entry name" value="Histone-fold"/>
    <property type="match status" value="1"/>
</dbReference>
<dbReference type="Proteomes" id="UP001367508">
    <property type="component" value="Unassembled WGS sequence"/>
</dbReference>
<accession>A0AAN9PML7</accession>
<dbReference type="InterPro" id="IPR004823">
    <property type="entry name" value="TAF_TATA-bd_Histone-like_dom"/>
</dbReference>
<keyword evidence="4" id="KW-0010">Activator</keyword>
<dbReference type="InterPro" id="IPR037796">
    <property type="entry name" value="TAF6"/>
</dbReference>
<keyword evidence="5" id="KW-0804">Transcription</keyword>
<dbReference type="SMART" id="SM00803">
    <property type="entry name" value="TAF"/>
    <property type="match status" value="1"/>
</dbReference>
<evidence type="ECO:0000313" key="9">
    <source>
        <dbReference type="Proteomes" id="UP001367508"/>
    </source>
</evidence>
<evidence type="ECO:0000256" key="4">
    <source>
        <dbReference type="ARBA" id="ARBA00023159"/>
    </source>
</evidence>
<gene>
    <name evidence="8" type="ORF">VNO77_43081</name>
</gene>
<dbReference type="InterPro" id="IPR011442">
    <property type="entry name" value="TAF6_C"/>
</dbReference>